<gene>
    <name evidence="2" type="ORF">DL546_006234</name>
</gene>
<feature type="compositionally biased region" description="Low complexity" evidence="1">
    <location>
        <begin position="1078"/>
        <end position="1089"/>
    </location>
</feature>
<dbReference type="InterPro" id="IPR013887">
    <property type="entry name" value="UPF0592"/>
</dbReference>
<keyword evidence="3" id="KW-1185">Reference proteome</keyword>
<evidence type="ECO:0000256" key="1">
    <source>
        <dbReference type="SAM" id="MobiDB-lite"/>
    </source>
</evidence>
<reference evidence="2 3" key="1">
    <citation type="submission" date="2018-08" db="EMBL/GenBank/DDBJ databases">
        <title>Draft genome of the lignicolous fungus Coniochaeta pulveracea.</title>
        <authorList>
            <person name="Borstlap C.J."/>
            <person name="De Witt R.N."/>
            <person name="Botha A."/>
            <person name="Volschenk H."/>
        </authorList>
    </citation>
    <scope>NUCLEOTIDE SEQUENCE [LARGE SCALE GENOMIC DNA]</scope>
    <source>
        <strain evidence="2 3">CAB683</strain>
    </source>
</reference>
<proteinExistence type="predicted"/>
<feature type="compositionally biased region" description="Polar residues" evidence="1">
    <location>
        <begin position="141"/>
        <end position="155"/>
    </location>
</feature>
<protein>
    <recommendedName>
        <fullName evidence="4">DUF1765-domain-containing protein</fullName>
    </recommendedName>
</protein>
<feature type="region of interest" description="Disordered" evidence="1">
    <location>
        <begin position="1063"/>
        <end position="1089"/>
    </location>
</feature>
<accession>A0A420Y7G0</accession>
<evidence type="ECO:0000313" key="2">
    <source>
        <dbReference type="EMBL" id="RKU43805.1"/>
    </source>
</evidence>
<comment type="caution">
    <text evidence="2">The sequence shown here is derived from an EMBL/GenBank/DDBJ whole genome shotgun (WGS) entry which is preliminary data.</text>
</comment>
<name>A0A420Y7G0_9PEZI</name>
<dbReference type="OrthoDB" id="296767at2759"/>
<dbReference type="Proteomes" id="UP000275385">
    <property type="component" value="Unassembled WGS sequence"/>
</dbReference>
<dbReference type="PANTHER" id="PTHR37988:SF1">
    <property type="entry name" value="UPF0592 MEMBRANE PROTEIN C7D4.03C"/>
    <property type="match status" value="1"/>
</dbReference>
<evidence type="ECO:0008006" key="4">
    <source>
        <dbReference type="Google" id="ProtNLM"/>
    </source>
</evidence>
<feature type="region of interest" description="Disordered" evidence="1">
    <location>
        <begin position="293"/>
        <end position="314"/>
    </location>
</feature>
<dbReference type="AlphaFoldDB" id="A0A420Y7G0"/>
<dbReference type="STRING" id="177199.A0A420Y7G0"/>
<feature type="region of interest" description="Disordered" evidence="1">
    <location>
        <begin position="84"/>
        <end position="275"/>
    </location>
</feature>
<organism evidence="2 3">
    <name type="scientific">Coniochaeta pulveracea</name>
    <dbReference type="NCBI Taxonomy" id="177199"/>
    <lineage>
        <taxon>Eukaryota</taxon>
        <taxon>Fungi</taxon>
        <taxon>Dikarya</taxon>
        <taxon>Ascomycota</taxon>
        <taxon>Pezizomycotina</taxon>
        <taxon>Sordariomycetes</taxon>
        <taxon>Sordariomycetidae</taxon>
        <taxon>Coniochaetales</taxon>
        <taxon>Coniochaetaceae</taxon>
        <taxon>Coniochaeta</taxon>
    </lineage>
</organism>
<feature type="compositionally biased region" description="Low complexity" evidence="1">
    <location>
        <begin position="104"/>
        <end position="121"/>
    </location>
</feature>
<dbReference type="EMBL" id="QVQW01000038">
    <property type="protein sequence ID" value="RKU43805.1"/>
    <property type="molecule type" value="Genomic_DNA"/>
</dbReference>
<feature type="compositionally biased region" description="Basic and acidic residues" evidence="1">
    <location>
        <begin position="156"/>
        <end position="165"/>
    </location>
</feature>
<feature type="compositionally biased region" description="Pro residues" evidence="1">
    <location>
        <begin position="193"/>
        <end position="202"/>
    </location>
</feature>
<evidence type="ECO:0000313" key="3">
    <source>
        <dbReference type="Proteomes" id="UP000275385"/>
    </source>
</evidence>
<feature type="compositionally biased region" description="Basic and acidic residues" evidence="1">
    <location>
        <begin position="86"/>
        <end position="95"/>
    </location>
</feature>
<dbReference type="Pfam" id="PF08578">
    <property type="entry name" value="DUF1765"/>
    <property type="match status" value="1"/>
</dbReference>
<dbReference type="PANTHER" id="PTHR37988">
    <property type="entry name" value="UPF0592 MEMBRANE PROTEIN C7D4.03C"/>
    <property type="match status" value="1"/>
</dbReference>
<sequence length="1275" mass="140055">MNGPVLTMAPAVEAAPNLSFSRSHSTPDLFHHNLDYPGTATLASQPRSNPGILSLKRLPSLPAFDVPSLDYEFDFGSDFTSLRFDSGADKVDKPRPKTAGTHGVEVVEATTTPTTAAPAVPSKKEKSSRRKSMIERHRSWLPTSKSSPDVRTSVRQVEDEAEERKKKTPVVSKEKGSKTSASGKKSSKHTNVPPVPPLPPAKPMERTSSLVGFAKRAFVSGGSRSPSPSPKKGLKVPISRQRTSSNASTKRKLKADFEAESAVDAPAESSRVPLGADDDIVAGSGPHMDGVVVANPRNSTTTDSSEHSDSTGALSENAFSQASADTNITMPHPSISRDPLWSTFKNLDVEYTKFTNKANTSAKMVMVRSVLVPFLQSTAGHPSNSNRLLLTPEDVDRRAVVLNKWWNGLLELLDAGQSALTQRVHSNLAFEARTHTNIQPVAGVDRPTLLEATTMIMMRPEWRLSTSYFQPLAERSPAEKVRVRSGSQSSTATGDWGESGGVIVETAEHNIRTMFVTNLTTQMAVVVDKMSMRHAPTSLVNWAGKACAYAFFFCPGVADVLVRLWGLSPELIRRMADEFGLPRRNKGESEDIVALFPPNLGGLGWTSVKNITDKLRVAPKLPLLQSKIPWHGPWVSRWKGSDTDLFYIFAKYYHILSEQFMPHNLPLIEQARSPAFVLLHAQLLANLDSTIHKMEAVDNLLTSDQMLPSTDATMAALSQPVNSNMFRGMADNRLVLLLKDMLSDNTVGVFPPVKLTYADVFMRIMKAATKATSRFEHTSIHMLCDFLEEALPMYDAFQEGLNTKRAASPVHGAFDFEFPPHIRQTGQVDLIDWSFWLDVSRKILSSNNTMAEFRVLSFVFTTWDIIASDQARKRSLVIDWLLSPETFDYCFNNWCPMVRAYYMRLLCWRICRDCASPSELDEEIYFLVAERLQTVWSHYLWLKRDAEDNGRLPPSTAPCPPTPQKRFMIIRTEVQSPASGLFVGFDQPQAFGSASAHQNYNLAGSASETMAASKPDGGSSPSKKKSVFSKVLSWSATAGVGVGGGQAFRRNASENDLERLRAETAASRAGHQQQPPKSSDSNDTSSSGDSELYYDEVKYQFRFTLTWVNQNVLQQFCQHRILTRPRLPAPAQARVTAGSGGMLAMGGQSDSAESMNYNNTSSPELGSGEGFTASACEAQPSQSTATIKLVSADIAEKAQETTPSPAKLGPFQPVRPTGLYEKNKVYIGRALAEWGIVVNECNSFVDRRIDEGVFGLSDIEVPLLGVEGLGLSRRG</sequence>
<feature type="region of interest" description="Disordered" evidence="1">
    <location>
        <begin position="480"/>
        <end position="499"/>
    </location>
</feature>